<sequence>MDPRVKPEGDEEGGLCSNDPHFCVAVILSGRTPFSHRPGLDPGPLFGLRECKVVRVESFAFHMGRLQMIGAACPTSQHPRHTRA</sequence>
<evidence type="ECO:0000313" key="1">
    <source>
        <dbReference type="EMBL" id="GLQ18579.1"/>
    </source>
</evidence>
<accession>A0ABQ5UUL7</accession>
<keyword evidence="2" id="KW-1185">Reference proteome</keyword>
<organism evidence="1 2">
    <name type="scientific">Maritalea porphyrae</name>
    <dbReference type="NCBI Taxonomy" id="880732"/>
    <lineage>
        <taxon>Bacteria</taxon>
        <taxon>Pseudomonadati</taxon>
        <taxon>Pseudomonadota</taxon>
        <taxon>Alphaproteobacteria</taxon>
        <taxon>Hyphomicrobiales</taxon>
        <taxon>Devosiaceae</taxon>
        <taxon>Maritalea</taxon>
    </lineage>
</organism>
<gene>
    <name evidence="1" type="ORF">GCM10007879_28280</name>
</gene>
<protein>
    <submittedName>
        <fullName evidence="1">Uncharacterized protein</fullName>
    </submittedName>
</protein>
<name>A0ABQ5UUL7_9HYPH</name>
<reference evidence="1" key="1">
    <citation type="journal article" date="2014" name="Int. J. Syst. Evol. Microbiol.">
        <title>Complete genome of a new Firmicutes species belonging to the dominant human colonic microbiota ('Ruminococcus bicirculans') reveals two chromosomes and a selective capacity to utilize plant glucans.</title>
        <authorList>
            <consortium name="NISC Comparative Sequencing Program"/>
            <person name="Wegmann U."/>
            <person name="Louis P."/>
            <person name="Goesmann A."/>
            <person name="Henrissat B."/>
            <person name="Duncan S.H."/>
            <person name="Flint H.J."/>
        </authorList>
    </citation>
    <scope>NUCLEOTIDE SEQUENCE</scope>
    <source>
        <strain evidence="1">NBRC 107169</strain>
    </source>
</reference>
<dbReference type="EMBL" id="BSNI01000002">
    <property type="protein sequence ID" value="GLQ18579.1"/>
    <property type="molecule type" value="Genomic_DNA"/>
</dbReference>
<dbReference type="Proteomes" id="UP001161405">
    <property type="component" value="Unassembled WGS sequence"/>
</dbReference>
<comment type="caution">
    <text evidence="1">The sequence shown here is derived from an EMBL/GenBank/DDBJ whole genome shotgun (WGS) entry which is preliminary data.</text>
</comment>
<reference evidence="1" key="2">
    <citation type="submission" date="2023-01" db="EMBL/GenBank/DDBJ databases">
        <title>Draft genome sequence of Maritalea porphyrae strain NBRC 107169.</title>
        <authorList>
            <person name="Sun Q."/>
            <person name="Mori K."/>
        </authorList>
    </citation>
    <scope>NUCLEOTIDE SEQUENCE</scope>
    <source>
        <strain evidence="1">NBRC 107169</strain>
    </source>
</reference>
<evidence type="ECO:0000313" key="2">
    <source>
        <dbReference type="Proteomes" id="UP001161405"/>
    </source>
</evidence>
<proteinExistence type="predicted"/>